<dbReference type="Proteomes" id="UP000616724">
    <property type="component" value="Unassembled WGS sequence"/>
</dbReference>
<dbReference type="EMBL" id="BOOH01000019">
    <property type="protein sequence ID" value="GIH76198.1"/>
    <property type="molecule type" value="Genomic_DNA"/>
</dbReference>
<proteinExistence type="predicted"/>
<feature type="region of interest" description="Disordered" evidence="1">
    <location>
        <begin position="35"/>
        <end position="62"/>
    </location>
</feature>
<gene>
    <name evidence="2" type="ORF">Plo01_26270</name>
</gene>
<keyword evidence="3" id="KW-1185">Reference proteome</keyword>
<evidence type="ECO:0000256" key="1">
    <source>
        <dbReference type="SAM" id="MobiDB-lite"/>
    </source>
</evidence>
<comment type="caution">
    <text evidence="2">The sequence shown here is derived from an EMBL/GenBank/DDBJ whole genome shotgun (WGS) entry which is preliminary data.</text>
</comment>
<dbReference type="AlphaFoldDB" id="A0A8J3RPZ2"/>
<name>A0A8J3RPZ2_9ACTN</name>
<evidence type="ECO:0000313" key="2">
    <source>
        <dbReference type="EMBL" id="GIH76198.1"/>
    </source>
</evidence>
<organism evidence="2 3">
    <name type="scientific">Planobispora longispora</name>
    <dbReference type="NCBI Taxonomy" id="28887"/>
    <lineage>
        <taxon>Bacteria</taxon>
        <taxon>Bacillati</taxon>
        <taxon>Actinomycetota</taxon>
        <taxon>Actinomycetes</taxon>
        <taxon>Streptosporangiales</taxon>
        <taxon>Streptosporangiaceae</taxon>
        <taxon>Planobispora</taxon>
    </lineage>
</organism>
<evidence type="ECO:0000313" key="3">
    <source>
        <dbReference type="Proteomes" id="UP000616724"/>
    </source>
</evidence>
<sequence length="62" mass="6353">MGVTVPNYMSRRAVSLIPSSYGVIVAGYDIDHGAAAGDGPESRVSPGRVPAEPYSSGTVTKT</sequence>
<reference evidence="2 3" key="1">
    <citation type="submission" date="2021-01" db="EMBL/GenBank/DDBJ databases">
        <title>Whole genome shotgun sequence of Planobispora longispora NBRC 13918.</title>
        <authorList>
            <person name="Komaki H."/>
            <person name="Tamura T."/>
        </authorList>
    </citation>
    <scope>NUCLEOTIDE SEQUENCE [LARGE SCALE GENOMIC DNA]</scope>
    <source>
        <strain evidence="2 3">NBRC 13918</strain>
    </source>
</reference>
<accession>A0A8J3RPZ2</accession>
<protein>
    <submittedName>
        <fullName evidence="2">Uncharacterized protein</fullName>
    </submittedName>
</protein>